<dbReference type="InterPro" id="IPR002912">
    <property type="entry name" value="ACT_dom"/>
</dbReference>
<dbReference type="PROSITE" id="PS00367">
    <property type="entry name" value="BH4_AAA_HYDROXYL_1"/>
    <property type="match status" value="1"/>
</dbReference>
<dbReference type="PANTHER" id="PTHR11473">
    <property type="entry name" value="AROMATIC AMINO ACID HYDROXYLASE"/>
    <property type="match status" value="1"/>
</dbReference>
<organism evidence="13 14">
    <name type="scientific">Cyclotella atomus</name>
    <dbReference type="NCBI Taxonomy" id="382360"/>
    <lineage>
        <taxon>Eukaryota</taxon>
        <taxon>Sar</taxon>
        <taxon>Stramenopiles</taxon>
        <taxon>Ochrophyta</taxon>
        <taxon>Bacillariophyta</taxon>
        <taxon>Coscinodiscophyceae</taxon>
        <taxon>Thalassiosirophycidae</taxon>
        <taxon>Stephanodiscales</taxon>
        <taxon>Stephanodiscaceae</taxon>
        <taxon>Cyclotella</taxon>
    </lineage>
</organism>
<keyword evidence="5" id="KW-0560">Oxidoreductase</keyword>
<accession>A0ABD3PLX5</accession>
<comment type="cofactor">
    <cofactor evidence="1 8">
        <name>Fe(2+)</name>
        <dbReference type="ChEBI" id="CHEBI:29033"/>
    </cofactor>
</comment>
<dbReference type="PROSITE" id="PS51671">
    <property type="entry name" value="ACT"/>
    <property type="match status" value="1"/>
</dbReference>
<dbReference type="InterPro" id="IPR018528">
    <property type="entry name" value="Preph_deHydtase_CS"/>
</dbReference>
<protein>
    <recommendedName>
        <fullName evidence="3">phenylalanine 4-monooxygenase</fullName>
        <ecNumber evidence="3">1.14.16.1</ecNumber>
    </recommendedName>
</protein>
<evidence type="ECO:0000256" key="1">
    <source>
        <dbReference type="ARBA" id="ARBA00001954"/>
    </source>
</evidence>
<dbReference type="CDD" id="cd04905">
    <property type="entry name" value="ACT_CM-PDT"/>
    <property type="match status" value="1"/>
</dbReference>
<keyword evidence="6 8" id="KW-0408">Iron</keyword>
<sequence>MMHSLRTARLLPRLAVSARCLSSSPDYMNYETWHRDNYQQHGSQPLNSHHAINGNHPPSIQDKQTELPRTSVLMELSDRVGALHDVLKYYWKYDVNITRIESRPVTSNKFDFFVDFHGRVGDANVNALLMALKGMTDKLLVLDEKEVHWFPRHISELDLIANRTLDAGTDLQSDHPGFNDVEYRNRRALLAEQAMKYRMGMELPSTEYSEDEVKTWGVVWDKMEGLLEKYACKEYKKSMNLMKKHCGYSRHQIPQLSTISSFLQLQTSFRLRPVAGLISSRDFLNGLAFRTFFCTQYIRHPSMPLYTPEPDICHELLGHVPMFADRDFCDFSQEIGLASLGASDEDILKLARCYWHSVEFGLCREDGVNKAYGAGLLSSFGELEYACKPRSDDEVPSIGSDGHPTCPQIKPWDPNVAAMQDFPITTYQPVYFLAESLQDAKVKMRKYCEELPRPFFALYNAQMESVHIDRPVRRCVGVPDSSS</sequence>
<evidence type="ECO:0000259" key="12">
    <source>
        <dbReference type="PROSITE" id="PS51671"/>
    </source>
</evidence>
<feature type="binding site" evidence="8">
    <location>
        <position position="314"/>
    </location>
    <ligand>
        <name>Fe cation</name>
        <dbReference type="ChEBI" id="CHEBI:24875"/>
    </ligand>
</feature>
<dbReference type="PROSITE" id="PS51410">
    <property type="entry name" value="BH4_AAA_HYDROXYL_2"/>
    <property type="match status" value="1"/>
</dbReference>
<evidence type="ECO:0000256" key="10">
    <source>
        <dbReference type="SAM" id="SignalP"/>
    </source>
</evidence>
<feature type="domain" description="Biopterin-dependent aromatic amino acid hydroxylase family profile" evidence="11">
    <location>
        <begin position="135"/>
        <end position="483"/>
    </location>
</feature>
<evidence type="ECO:0000259" key="11">
    <source>
        <dbReference type="PROSITE" id="PS51410"/>
    </source>
</evidence>
<evidence type="ECO:0000256" key="3">
    <source>
        <dbReference type="ARBA" id="ARBA00011995"/>
    </source>
</evidence>
<proteinExistence type="inferred from homology"/>
<evidence type="ECO:0000256" key="8">
    <source>
        <dbReference type="PIRSR" id="PIRSR601273-2"/>
    </source>
</evidence>
<dbReference type="PROSITE" id="PS00858">
    <property type="entry name" value="PREPHENATE_DEHYDR_2"/>
    <property type="match status" value="1"/>
</dbReference>
<feature type="chain" id="PRO_5044805277" description="phenylalanine 4-monooxygenase" evidence="10">
    <location>
        <begin position="18"/>
        <end position="483"/>
    </location>
</feature>
<dbReference type="PANTHER" id="PTHR11473:SF24">
    <property type="entry name" value="PHENYLALANINE-4-HYDROXYLASE"/>
    <property type="match status" value="1"/>
</dbReference>
<evidence type="ECO:0000256" key="6">
    <source>
        <dbReference type="ARBA" id="ARBA00023004"/>
    </source>
</evidence>
<dbReference type="InterPro" id="IPR019774">
    <property type="entry name" value="Aromatic-AA_hydroxylase_C"/>
</dbReference>
<evidence type="ECO:0000313" key="13">
    <source>
        <dbReference type="EMBL" id="KAL3788718.1"/>
    </source>
</evidence>
<dbReference type="InterPro" id="IPR018301">
    <property type="entry name" value="ArAA_hydroxylase_Fe/CU_BS"/>
</dbReference>
<dbReference type="Proteomes" id="UP001530400">
    <property type="component" value="Unassembled WGS sequence"/>
</dbReference>
<reference evidence="13 14" key="1">
    <citation type="submission" date="2024-10" db="EMBL/GenBank/DDBJ databases">
        <title>Updated reference genomes for cyclostephanoid diatoms.</title>
        <authorList>
            <person name="Roberts W.R."/>
            <person name="Alverson A.J."/>
        </authorList>
    </citation>
    <scope>NUCLEOTIDE SEQUENCE [LARGE SCALE GENOMIC DNA]</scope>
    <source>
        <strain evidence="13 14">AJA010-31</strain>
    </source>
</reference>
<dbReference type="Pfam" id="PF00351">
    <property type="entry name" value="Biopterin_H"/>
    <property type="match status" value="1"/>
</dbReference>
<evidence type="ECO:0000256" key="2">
    <source>
        <dbReference type="ARBA" id="ARBA00009712"/>
    </source>
</evidence>
<dbReference type="InterPro" id="IPR036329">
    <property type="entry name" value="Aro-AA_hydroxylase_C_sf"/>
</dbReference>
<keyword evidence="7" id="KW-0503">Monooxygenase</keyword>
<gene>
    <name evidence="13" type="ORF">ACHAWO_002714</name>
</gene>
<evidence type="ECO:0000256" key="9">
    <source>
        <dbReference type="SAM" id="MobiDB-lite"/>
    </source>
</evidence>
<keyword evidence="10" id="KW-0732">Signal</keyword>
<feature type="domain" description="ACT" evidence="12">
    <location>
        <begin position="71"/>
        <end position="152"/>
    </location>
</feature>
<dbReference type="InterPro" id="IPR045865">
    <property type="entry name" value="ACT-like_dom_sf"/>
</dbReference>
<name>A0ABD3PLX5_9STRA</name>
<dbReference type="AlphaFoldDB" id="A0ABD3PLX5"/>
<feature type="binding site" evidence="8">
    <location>
        <position position="319"/>
    </location>
    <ligand>
        <name>Fe cation</name>
        <dbReference type="ChEBI" id="CHEBI:24875"/>
    </ligand>
</feature>
<evidence type="ECO:0000256" key="4">
    <source>
        <dbReference type="ARBA" id="ARBA00022723"/>
    </source>
</evidence>
<dbReference type="GO" id="GO:0004505">
    <property type="term" value="F:phenylalanine 4-monooxygenase activity"/>
    <property type="evidence" value="ECO:0007669"/>
    <property type="project" value="UniProtKB-EC"/>
</dbReference>
<comment type="caution">
    <text evidence="13">The sequence shown here is derived from an EMBL/GenBank/DDBJ whole genome shotgun (WGS) entry which is preliminary data.</text>
</comment>
<dbReference type="EMBL" id="JALLPJ020000552">
    <property type="protein sequence ID" value="KAL3788718.1"/>
    <property type="molecule type" value="Genomic_DNA"/>
</dbReference>
<dbReference type="InterPro" id="IPR036951">
    <property type="entry name" value="ArAA_hydroxylase_sf"/>
</dbReference>
<dbReference type="InterPro" id="IPR001273">
    <property type="entry name" value="ArAA_hydroxylase"/>
</dbReference>
<dbReference type="Gene3D" id="1.10.800.10">
    <property type="entry name" value="Aromatic amino acid hydroxylase"/>
    <property type="match status" value="1"/>
</dbReference>
<feature type="region of interest" description="Disordered" evidence="9">
    <location>
        <begin position="38"/>
        <end position="63"/>
    </location>
</feature>
<dbReference type="SUPFAM" id="SSF55021">
    <property type="entry name" value="ACT-like"/>
    <property type="match status" value="1"/>
</dbReference>
<evidence type="ECO:0000256" key="5">
    <source>
        <dbReference type="ARBA" id="ARBA00023002"/>
    </source>
</evidence>
<comment type="similarity">
    <text evidence="2">Belongs to the biopterin-dependent aromatic amino acid hydroxylase family.</text>
</comment>
<evidence type="ECO:0000256" key="7">
    <source>
        <dbReference type="ARBA" id="ARBA00023033"/>
    </source>
</evidence>
<dbReference type="SUPFAM" id="SSF56534">
    <property type="entry name" value="Aromatic aminoacid monoxygenases, catalytic and oligomerization domains"/>
    <property type="match status" value="1"/>
</dbReference>
<feature type="signal peptide" evidence="10">
    <location>
        <begin position="1"/>
        <end position="17"/>
    </location>
</feature>
<evidence type="ECO:0000313" key="14">
    <source>
        <dbReference type="Proteomes" id="UP001530400"/>
    </source>
</evidence>
<dbReference type="GO" id="GO:0046872">
    <property type="term" value="F:metal ion binding"/>
    <property type="evidence" value="ECO:0007669"/>
    <property type="project" value="UniProtKB-KW"/>
</dbReference>
<feature type="binding site" evidence="8">
    <location>
        <position position="359"/>
    </location>
    <ligand>
        <name>Fe cation</name>
        <dbReference type="ChEBI" id="CHEBI:24875"/>
    </ligand>
</feature>
<keyword evidence="14" id="KW-1185">Reference proteome</keyword>
<keyword evidence="4 8" id="KW-0479">Metal-binding</keyword>
<dbReference type="PRINTS" id="PR00372">
    <property type="entry name" value="FYWHYDRXLASE"/>
</dbReference>
<dbReference type="EC" id="1.14.16.1" evidence="3"/>